<dbReference type="InterPro" id="IPR009902">
    <property type="entry name" value="DUF1442"/>
</dbReference>
<dbReference type="PANTHER" id="PTHR33593">
    <property type="entry name" value="DUF1442 FAMILY PROTEIN"/>
    <property type="match status" value="1"/>
</dbReference>
<dbReference type="EMBL" id="OY731401">
    <property type="protein sequence ID" value="CAJ1950417.1"/>
    <property type="molecule type" value="Genomic_DNA"/>
</dbReference>
<organism evidence="1 2">
    <name type="scientific">Sphenostylis stenocarpa</name>
    <dbReference type="NCBI Taxonomy" id="92480"/>
    <lineage>
        <taxon>Eukaryota</taxon>
        <taxon>Viridiplantae</taxon>
        <taxon>Streptophyta</taxon>
        <taxon>Embryophyta</taxon>
        <taxon>Tracheophyta</taxon>
        <taxon>Spermatophyta</taxon>
        <taxon>Magnoliopsida</taxon>
        <taxon>eudicotyledons</taxon>
        <taxon>Gunneridae</taxon>
        <taxon>Pentapetalae</taxon>
        <taxon>rosids</taxon>
        <taxon>fabids</taxon>
        <taxon>Fabales</taxon>
        <taxon>Fabaceae</taxon>
        <taxon>Papilionoideae</taxon>
        <taxon>50 kb inversion clade</taxon>
        <taxon>NPAAA clade</taxon>
        <taxon>indigoferoid/millettioid clade</taxon>
        <taxon>Phaseoleae</taxon>
        <taxon>Sphenostylis</taxon>
    </lineage>
</organism>
<gene>
    <name evidence="1" type="ORF">AYBTSS11_LOCUS14242</name>
</gene>
<dbReference type="PANTHER" id="PTHR33593:SF1">
    <property type="entry name" value="DUF1442 FAMILY PROTEIN"/>
    <property type="match status" value="1"/>
</dbReference>
<dbReference type="Gene3D" id="3.40.50.150">
    <property type="entry name" value="Vaccinia Virus protein VP39"/>
    <property type="match status" value="1"/>
</dbReference>
<protein>
    <submittedName>
        <fullName evidence="1">Uncharacterized protein</fullName>
    </submittedName>
</protein>
<dbReference type="Pfam" id="PF07279">
    <property type="entry name" value="DUF1442"/>
    <property type="match status" value="1"/>
</dbReference>
<evidence type="ECO:0000313" key="2">
    <source>
        <dbReference type="Proteomes" id="UP001189624"/>
    </source>
</evidence>
<keyword evidence="2" id="KW-1185">Reference proteome</keyword>
<sequence>MEWSSKSASRAYLDTLQLCENKKRQYGNWRVQNPGSNEFVSALAAGMKAKVMVEVTYCVSLYTIALAVAARQTGGRMVCMIPESLLDESKEVIINSGLEDQVEFRTEDPSKLLSYYENIDFFLVDCKDENYTNLLKLVDLNLKRSIVVAKNMLCDKKGLRWHLREKYERLEVRYINHPLGNDMGVTCICMNDDRNKRSGVKVDCGKKRRKSSWIAKFDEESGEEHIYRVPQVD</sequence>
<dbReference type="AlphaFoldDB" id="A0AA86T4C9"/>
<reference evidence="1" key="1">
    <citation type="submission" date="2023-10" db="EMBL/GenBank/DDBJ databases">
        <authorList>
            <person name="Domelevo Entfellner J.-B."/>
        </authorList>
    </citation>
    <scope>NUCLEOTIDE SEQUENCE</scope>
</reference>
<proteinExistence type="predicted"/>
<accession>A0AA86T4C9</accession>
<evidence type="ECO:0000313" key="1">
    <source>
        <dbReference type="EMBL" id="CAJ1950417.1"/>
    </source>
</evidence>
<dbReference type="InterPro" id="IPR029063">
    <property type="entry name" value="SAM-dependent_MTases_sf"/>
</dbReference>
<dbReference type="Gramene" id="rna-AYBTSS11_LOCUS14242">
    <property type="protein sequence ID" value="CAJ1950417.1"/>
    <property type="gene ID" value="gene-AYBTSS11_LOCUS14242"/>
</dbReference>
<dbReference type="Proteomes" id="UP001189624">
    <property type="component" value="Chromosome 4"/>
</dbReference>
<name>A0AA86T4C9_9FABA</name>